<keyword evidence="1" id="KW-0472">Membrane</keyword>
<gene>
    <name evidence="2" type="ORF">SGA01_10010</name>
</gene>
<dbReference type="RefSeq" id="WP_141293657.1">
    <property type="nucleotide sequence ID" value="NZ_BJMN01000006.1"/>
</dbReference>
<organism evidence="2 3">
    <name type="scientific">Streptomyces gardneri</name>
    <dbReference type="NCBI Taxonomy" id="66892"/>
    <lineage>
        <taxon>Bacteria</taxon>
        <taxon>Bacillati</taxon>
        <taxon>Actinomycetota</taxon>
        <taxon>Actinomycetes</taxon>
        <taxon>Kitasatosporales</taxon>
        <taxon>Streptomycetaceae</taxon>
        <taxon>Streptomyces</taxon>
    </lineage>
</organism>
<dbReference type="OrthoDB" id="4147502at2"/>
<evidence type="ECO:0000256" key="1">
    <source>
        <dbReference type="SAM" id="Phobius"/>
    </source>
</evidence>
<comment type="caution">
    <text evidence="2">The sequence shown here is derived from an EMBL/GenBank/DDBJ whole genome shotgun (WGS) entry which is preliminary data.</text>
</comment>
<accession>A0A4Y3RCB8</accession>
<evidence type="ECO:0000313" key="2">
    <source>
        <dbReference type="EMBL" id="GEB55396.1"/>
    </source>
</evidence>
<name>A0A4Y3RCB8_9ACTN</name>
<proteinExistence type="predicted"/>
<sequence>MDQEQLRRELREAGLAHQPDHARMLARVERGLAAPPQASRRPRAVGPRSVAWTGRRWTAAVAVAVAVAGVVGVGGFAVTTLDRGPAAPASRLPAPGPVAAAAGTIDPGSNRWWAQGDLTVTTETPVSGLVVDVRVARTAGVVSTGHWRTRPAEDFTVTVTEEPGALLYRWTLKPGRTVPPGRHVFAVQYNHAEGVRDASADTYTVVLTNDDGGRATLRGGFGGATSAK</sequence>
<dbReference type="Proteomes" id="UP000315226">
    <property type="component" value="Unassembled WGS sequence"/>
</dbReference>
<dbReference type="EMBL" id="BJMN01000006">
    <property type="protein sequence ID" value="GEB55396.1"/>
    <property type="molecule type" value="Genomic_DNA"/>
</dbReference>
<feature type="transmembrane region" description="Helical" evidence="1">
    <location>
        <begin position="57"/>
        <end position="78"/>
    </location>
</feature>
<keyword evidence="1" id="KW-0812">Transmembrane</keyword>
<keyword evidence="3" id="KW-1185">Reference proteome</keyword>
<evidence type="ECO:0000313" key="3">
    <source>
        <dbReference type="Proteomes" id="UP000315226"/>
    </source>
</evidence>
<keyword evidence="1" id="KW-1133">Transmembrane helix</keyword>
<protein>
    <submittedName>
        <fullName evidence="2">Uncharacterized protein</fullName>
    </submittedName>
</protein>
<dbReference type="AlphaFoldDB" id="A0A4Y3RCB8"/>
<reference evidence="2 3" key="1">
    <citation type="submission" date="2019-06" db="EMBL/GenBank/DDBJ databases">
        <title>Whole genome shotgun sequence of Streptomyces gardneri NBRC 12865.</title>
        <authorList>
            <person name="Hosoyama A."/>
            <person name="Uohara A."/>
            <person name="Ohji S."/>
            <person name="Ichikawa N."/>
        </authorList>
    </citation>
    <scope>NUCLEOTIDE SEQUENCE [LARGE SCALE GENOMIC DNA]</scope>
    <source>
        <strain evidence="2 3">NBRC 12865</strain>
    </source>
</reference>